<gene>
    <name evidence="2" type="ORF">FHL02_09525</name>
</gene>
<reference evidence="2 3" key="1">
    <citation type="journal article" date="2019" name="Syst. Appl. Microbiol.">
        <title>Polyphasic characterization of two novel Lactobacillus spp. isolated from blown salami packages: Description of Lactobacillus halodurans sp. nov. and Lactobacillus salsicarnum sp. nov.</title>
        <authorList>
            <person name="Schuster J.A."/>
            <person name="Klingl A."/>
            <person name="Vogel R.F."/>
            <person name="Ehrmann M.A."/>
        </authorList>
    </citation>
    <scope>NUCLEOTIDE SEQUENCE [LARGE SCALE GENOMIC DNA]</scope>
    <source>
        <strain evidence="2 3">TMW 1.2118</strain>
    </source>
</reference>
<accession>A0A5P0ZJN7</accession>
<evidence type="ECO:0000313" key="2">
    <source>
        <dbReference type="EMBL" id="MQS53258.1"/>
    </source>
</evidence>
<evidence type="ECO:0008006" key="4">
    <source>
        <dbReference type="Google" id="ProtNLM"/>
    </source>
</evidence>
<proteinExistence type="predicted"/>
<dbReference type="RefSeq" id="WP_153383756.1">
    <property type="nucleotide sequence ID" value="NZ_VDFM01000014.1"/>
</dbReference>
<evidence type="ECO:0000313" key="3">
    <source>
        <dbReference type="Proteomes" id="UP000380386"/>
    </source>
</evidence>
<dbReference type="Proteomes" id="UP000380386">
    <property type="component" value="Unassembled WGS sequence"/>
</dbReference>
<evidence type="ECO:0000256" key="1">
    <source>
        <dbReference type="SAM" id="Phobius"/>
    </source>
</evidence>
<organism evidence="2 3">
    <name type="scientific">Companilactobacillus mishanensis</name>
    <dbReference type="NCBI Taxonomy" id="2486008"/>
    <lineage>
        <taxon>Bacteria</taxon>
        <taxon>Bacillati</taxon>
        <taxon>Bacillota</taxon>
        <taxon>Bacilli</taxon>
        <taxon>Lactobacillales</taxon>
        <taxon>Lactobacillaceae</taxon>
        <taxon>Companilactobacillus</taxon>
    </lineage>
</organism>
<sequence length="76" mass="8650">MNFKIWWVLTIFYIVLFSSIATWLLVRPISGVTAAEVYQFRAFSLAIMGFFLTIASVSQVLIAFGLRDKARKKSAE</sequence>
<keyword evidence="1" id="KW-1133">Transmembrane helix</keyword>
<feature type="transmembrane region" description="Helical" evidence="1">
    <location>
        <begin position="46"/>
        <end position="66"/>
    </location>
</feature>
<dbReference type="AlphaFoldDB" id="A0A5P0ZJN7"/>
<comment type="caution">
    <text evidence="2">The sequence shown here is derived from an EMBL/GenBank/DDBJ whole genome shotgun (WGS) entry which is preliminary data.</text>
</comment>
<dbReference type="OrthoDB" id="2413843at2"/>
<name>A0A5P0ZJN7_9LACO</name>
<dbReference type="EMBL" id="VDFM01000014">
    <property type="protein sequence ID" value="MQS53258.1"/>
    <property type="molecule type" value="Genomic_DNA"/>
</dbReference>
<feature type="transmembrane region" description="Helical" evidence="1">
    <location>
        <begin position="5"/>
        <end position="26"/>
    </location>
</feature>
<keyword evidence="1" id="KW-0812">Transmembrane</keyword>
<protein>
    <recommendedName>
        <fullName evidence="4">DUF3923 family protein</fullName>
    </recommendedName>
</protein>
<keyword evidence="1" id="KW-0472">Membrane</keyword>